<feature type="transmembrane region" description="Helical" evidence="8">
    <location>
        <begin position="279"/>
        <end position="297"/>
    </location>
</feature>
<feature type="transmembrane region" description="Helical" evidence="8">
    <location>
        <begin position="160"/>
        <end position="183"/>
    </location>
</feature>
<dbReference type="RefSeq" id="WP_096280928.1">
    <property type="nucleotide sequence ID" value="NZ_CBCSBM010000001.1"/>
</dbReference>
<comment type="subcellular location">
    <subcellularLocation>
        <location evidence="1">Cell membrane</location>
        <topology evidence="1">Multi-pass membrane protein</topology>
    </subcellularLocation>
    <subcellularLocation>
        <location evidence="7">Membrane</location>
        <topology evidence="7">Multi-pass membrane protein</topology>
    </subcellularLocation>
</comment>
<feature type="transmembrane region" description="Helical" evidence="8">
    <location>
        <begin position="370"/>
        <end position="392"/>
    </location>
</feature>
<sequence length="507" mass="53698">MMQHLIVFPVVLPLIAGILMLYQRQGLVRYKRTVSVAATLLLLLVAIGLVRQAASGDVTYYALGDWQAPFGIVLVLDRLSALMVLLTATLAVGAVVFACAGDDEKGSNFHGLFQWQLLGINGAFLTGDLFNLFVFFEVLLLASYALLLHGGGKARIQASVHYVVLNLAGSSLFLIAVGILYGATGTLNMADMAIRVADLPVEREGLVTAGALMLLVVFALKSAMLPLYFWLPKAYASAPAPVAALFAIMTKVGVYAILRVYSLIFGDSAGDLEALEQPWVWWLSLATIAAAGAGVMAARDLRLLVAYLVLVSVGTLLAGIGIGTPQAISALLYYLIHTTLITGGLFLLAEMIGLQRGKAGTRLVKGRPMVQGTALGILFFAGAIAVAGMPPLSGAIGKALMLNSAEGTQRLWLWPLLLVAGLCSMVALARAGSTLFWRSYRGNISGSPLPYRQWFGVIWLLSAAPLLVALAGPVSSYTQATAEQLANPQVLIRTLLPDQATDAGEAQ</sequence>
<name>A0ABR9EYB6_9GAMM</name>
<keyword evidence="6 8" id="KW-0472">Membrane</keyword>
<feature type="domain" description="NADH:quinone oxidoreductase/Mrp antiporter transmembrane" evidence="9">
    <location>
        <begin position="127"/>
        <end position="419"/>
    </location>
</feature>
<organism evidence="10 11">
    <name type="scientific">Halomonas casei</name>
    <dbReference type="NCBI Taxonomy" id="2742613"/>
    <lineage>
        <taxon>Bacteria</taxon>
        <taxon>Pseudomonadati</taxon>
        <taxon>Pseudomonadota</taxon>
        <taxon>Gammaproteobacteria</taxon>
        <taxon>Oceanospirillales</taxon>
        <taxon>Halomonadaceae</taxon>
        <taxon>Halomonas</taxon>
    </lineage>
</organism>
<accession>A0ABR9EYB6</accession>
<keyword evidence="5 8" id="KW-1133">Transmembrane helix</keyword>
<feature type="transmembrane region" description="Helical" evidence="8">
    <location>
        <begin position="412"/>
        <end position="433"/>
    </location>
</feature>
<protein>
    <submittedName>
        <fullName evidence="10">Monovalent cation/H+ antiporter subunit D</fullName>
    </submittedName>
</protein>
<feature type="transmembrane region" description="Helical" evidence="8">
    <location>
        <begin position="107"/>
        <end position="124"/>
    </location>
</feature>
<feature type="transmembrane region" description="Helical" evidence="8">
    <location>
        <begin position="34"/>
        <end position="54"/>
    </location>
</feature>
<evidence type="ECO:0000256" key="8">
    <source>
        <dbReference type="SAM" id="Phobius"/>
    </source>
</evidence>
<dbReference type="Pfam" id="PF00361">
    <property type="entry name" value="Proton_antipo_M"/>
    <property type="match status" value="1"/>
</dbReference>
<evidence type="ECO:0000313" key="11">
    <source>
        <dbReference type="Proteomes" id="UP001645039"/>
    </source>
</evidence>
<feature type="transmembrane region" description="Helical" evidence="8">
    <location>
        <begin position="130"/>
        <end position="148"/>
    </location>
</feature>
<feature type="transmembrane region" description="Helical" evidence="8">
    <location>
        <begin position="330"/>
        <end position="349"/>
    </location>
</feature>
<evidence type="ECO:0000256" key="3">
    <source>
        <dbReference type="ARBA" id="ARBA00022475"/>
    </source>
</evidence>
<dbReference type="PRINTS" id="PR01437">
    <property type="entry name" value="NUOXDRDTASE4"/>
</dbReference>
<feature type="transmembrane region" description="Helical" evidence="8">
    <location>
        <begin position="454"/>
        <end position="474"/>
    </location>
</feature>
<dbReference type="PANTHER" id="PTHR42703:SF1">
    <property type="entry name" value="NA(+)_H(+) ANTIPORTER SUBUNIT D1"/>
    <property type="match status" value="1"/>
</dbReference>
<evidence type="ECO:0000256" key="7">
    <source>
        <dbReference type="RuleBase" id="RU000320"/>
    </source>
</evidence>
<dbReference type="InterPro" id="IPR003918">
    <property type="entry name" value="NADH_UbQ_OxRdtase"/>
</dbReference>
<dbReference type="PANTHER" id="PTHR42703">
    <property type="entry name" value="NADH DEHYDROGENASE"/>
    <property type="match status" value="1"/>
</dbReference>
<evidence type="ECO:0000259" key="9">
    <source>
        <dbReference type="Pfam" id="PF00361"/>
    </source>
</evidence>
<keyword evidence="3" id="KW-1003">Cell membrane</keyword>
<comment type="caution">
    <text evidence="10">The sequence shown here is derived from an EMBL/GenBank/DDBJ whole genome shotgun (WGS) entry which is preliminary data.</text>
</comment>
<dbReference type="NCBIfam" id="NF009309">
    <property type="entry name" value="PRK12666.1"/>
    <property type="match status" value="1"/>
</dbReference>
<feature type="transmembrane region" description="Helical" evidence="8">
    <location>
        <begin position="79"/>
        <end position="100"/>
    </location>
</feature>
<evidence type="ECO:0000256" key="4">
    <source>
        <dbReference type="ARBA" id="ARBA00022692"/>
    </source>
</evidence>
<feature type="transmembrane region" description="Helical" evidence="8">
    <location>
        <begin position="6"/>
        <end position="22"/>
    </location>
</feature>
<dbReference type="InterPro" id="IPR001750">
    <property type="entry name" value="ND/Mrp_TM"/>
</dbReference>
<feature type="transmembrane region" description="Helical" evidence="8">
    <location>
        <begin position="206"/>
        <end position="230"/>
    </location>
</feature>
<reference evidence="10 11" key="1">
    <citation type="submission" date="2020-07" db="EMBL/GenBank/DDBJ databases">
        <title>Halophilic bacteria isolated from french cheeses.</title>
        <authorList>
            <person name="Kothe C.I."/>
            <person name="Farah-Kraiem B."/>
            <person name="Renault P."/>
            <person name="Dridi B."/>
        </authorList>
    </citation>
    <scope>NUCLEOTIDE SEQUENCE [LARGE SCALE GENOMIC DNA]</scope>
    <source>
        <strain evidence="10 11">FME1</strain>
    </source>
</reference>
<dbReference type="EMBL" id="RRZD01000002">
    <property type="protein sequence ID" value="MBE0399084.1"/>
    <property type="molecule type" value="Genomic_DNA"/>
</dbReference>
<dbReference type="InterPro" id="IPR050586">
    <property type="entry name" value="CPA3_Na-H_Antiporter_D"/>
</dbReference>
<evidence type="ECO:0000256" key="1">
    <source>
        <dbReference type="ARBA" id="ARBA00004651"/>
    </source>
</evidence>
<evidence type="ECO:0000256" key="6">
    <source>
        <dbReference type="ARBA" id="ARBA00023136"/>
    </source>
</evidence>
<feature type="transmembrane region" description="Helical" evidence="8">
    <location>
        <begin position="242"/>
        <end position="264"/>
    </location>
</feature>
<evidence type="ECO:0000256" key="5">
    <source>
        <dbReference type="ARBA" id="ARBA00022989"/>
    </source>
</evidence>
<keyword evidence="4 7" id="KW-0812">Transmembrane</keyword>
<dbReference type="Proteomes" id="UP001645039">
    <property type="component" value="Unassembled WGS sequence"/>
</dbReference>
<gene>
    <name evidence="10" type="ORF">EI168_03035</name>
</gene>
<evidence type="ECO:0000313" key="10">
    <source>
        <dbReference type="EMBL" id="MBE0399084.1"/>
    </source>
</evidence>
<evidence type="ECO:0000256" key="2">
    <source>
        <dbReference type="ARBA" id="ARBA00005346"/>
    </source>
</evidence>
<feature type="transmembrane region" description="Helical" evidence="8">
    <location>
        <begin position="304"/>
        <end position="324"/>
    </location>
</feature>
<keyword evidence="11" id="KW-1185">Reference proteome</keyword>
<proteinExistence type="inferred from homology"/>
<comment type="similarity">
    <text evidence="2">Belongs to the CPA3 antiporters (TC 2.A.63) subunit D family.</text>
</comment>